<dbReference type="AlphaFoldDB" id="A0A6P2CG62"/>
<dbReference type="GO" id="GO:0008270">
    <property type="term" value="F:zinc ion binding"/>
    <property type="evidence" value="ECO:0007669"/>
    <property type="project" value="InterPro"/>
</dbReference>
<reference evidence="4 5" key="1">
    <citation type="submission" date="2018-07" db="EMBL/GenBank/DDBJ databases">
        <title>Genome sequence of Rhodococcus rhodnii ATCC 35071 from Rhodnius prolixus.</title>
        <authorList>
            <person name="Patel V."/>
            <person name="Vogel K.J."/>
        </authorList>
    </citation>
    <scope>NUCLEOTIDE SEQUENCE [LARGE SCALE GENOMIC DNA]</scope>
    <source>
        <strain evidence="4 5">ATCC 35071</strain>
    </source>
</reference>
<dbReference type="InterPro" id="IPR002711">
    <property type="entry name" value="HNH"/>
</dbReference>
<evidence type="ECO:0000256" key="1">
    <source>
        <dbReference type="ARBA" id="ARBA00023450"/>
    </source>
</evidence>
<dbReference type="GO" id="GO:0004519">
    <property type="term" value="F:endonuclease activity"/>
    <property type="evidence" value="ECO:0007669"/>
    <property type="project" value="UniProtKB-KW"/>
</dbReference>
<feature type="domain" description="HNH nuclease" evidence="3">
    <location>
        <begin position="349"/>
        <end position="401"/>
    </location>
</feature>
<dbReference type="GO" id="GO:0003676">
    <property type="term" value="F:nucleic acid binding"/>
    <property type="evidence" value="ECO:0007669"/>
    <property type="project" value="InterPro"/>
</dbReference>
<evidence type="ECO:0000259" key="3">
    <source>
        <dbReference type="SMART" id="SM00507"/>
    </source>
</evidence>
<keyword evidence="4" id="KW-0540">Nuclease</keyword>
<dbReference type="Gene3D" id="1.10.30.50">
    <property type="match status" value="1"/>
</dbReference>
<dbReference type="InterPro" id="IPR003615">
    <property type="entry name" value="HNH_nuc"/>
</dbReference>
<comment type="similarity">
    <text evidence="1">Belongs to the Rv1128c/1148c/1588c/1702c/1945/3466 family.</text>
</comment>
<sequence length="445" mass="47206">MGSGDSHTAHGVDAAGVEPWQLGDAALSAAVLDVSRQIQVLQARRITLMGEVADRGLATAAGYRDAGAWLSAHTMLEIGEARDVAALGTSLRSETEIAAAVAEQRISPRHASMLCAFFDTPPSLLTALADTDPNEHAAVIAACRDALLAAAAPGPETATKSVRTAIETLRTRLDIDTDGPTTREREDLNTLTVSNTLNGRVVLHGDLDALSGEILSTALSKLSAPRPAADGTRDPRSAGQRRADGLIEICRRHLDAGDSGHEAAKKPHVTVLIHQRDLTAQPHNHDERVSVSVTALLDGIGLPWMPWGGTLTPETARAVACDAHVTPIVIDDHGVPLNMGRTTRLVTPAQRRALTVRDRGCAFPNCTAPVSWCEAHHITHWADGGPTDLDNTVLLCGKHHRHVHHSTWTIIPTPRGRPRFEPPGFDRSGIGPPGSEPPGPPPIVA</sequence>
<feature type="region of interest" description="Disordered" evidence="2">
    <location>
        <begin position="222"/>
        <end position="241"/>
    </location>
</feature>
<feature type="compositionally biased region" description="Pro residues" evidence="2">
    <location>
        <begin position="434"/>
        <end position="445"/>
    </location>
</feature>
<organism evidence="4 5">
    <name type="scientific">Rhodococcus rhodnii</name>
    <dbReference type="NCBI Taxonomy" id="38312"/>
    <lineage>
        <taxon>Bacteria</taxon>
        <taxon>Bacillati</taxon>
        <taxon>Actinomycetota</taxon>
        <taxon>Actinomycetes</taxon>
        <taxon>Mycobacteriales</taxon>
        <taxon>Nocardiaceae</taxon>
        <taxon>Rhodococcus</taxon>
    </lineage>
</organism>
<feature type="region of interest" description="Disordered" evidence="2">
    <location>
        <begin position="413"/>
        <end position="445"/>
    </location>
</feature>
<dbReference type="InterPro" id="IPR003870">
    <property type="entry name" value="DUF222"/>
</dbReference>
<keyword evidence="4" id="KW-0255">Endonuclease</keyword>
<accession>A0A6P2CG62</accession>
<gene>
    <name evidence="4" type="ORF">DW322_18125</name>
</gene>
<name>A0A6P2CG62_9NOCA</name>
<evidence type="ECO:0000256" key="2">
    <source>
        <dbReference type="SAM" id="MobiDB-lite"/>
    </source>
</evidence>
<dbReference type="SMART" id="SM00507">
    <property type="entry name" value="HNHc"/>
    <property type="match status" value="1"/>
</dbReference>
<evidence type="ECO:0000313" key="4">
    <source>
        <dbReference type="EMBL" id="TXG91754.1"/>
    </source>
</evidence>
<dbReference type="Pfam" id="PF02720">
    <property type="entry name" value="DUF222"/>
    <property type="match status" value="1"/>
</dbReference>
<dbReference type="RefSeq" id="WP_010837323.1">
    <property type="nucleotide sequence ID" value="NZ_QRCM01000001.1"/>
</dbReference>
<comment type="caution">
    <text evidence="4">The sequence shown here is derived from an EMBL/GenBank/DDBJ whole genome shotgun (WGS) entry which is preliminary data.</text>
</comment>
<evidence type="ECO:0000313" key="5">
    <source>
        <dbReference type="Proteomes" id="UP000471120"/>
    </source>
</evidence>
<keyword evidence="4" id="KW-0378">Hydrolase</keyword>
<protein>
    <submittedName>
        <fullName evidence="4">HNH endonuclease</fullName>
    </submittedName>
</protein>
<dbReference type="Pfam" id="PF01844">
    <property type="entry name" value="HNH"/>
    <property type="match status" value="1"/>
</dbReference>
<feature type="compositionally biased region" description="Basic and acidic residues" evidence="2">
    <location>
        <begin position="231"/>
        <end position="241"/>
    </location>
</feature>
<dbReference type="EMBL" id="QRCM01000001">
    <property type="protein sequence ID" value="TXG91754.1"/>
    <property type="molecule type" value="Genomic_DNA"/>
</dbReference>
<proteinExistence type="inferred from homology"/>
<dbReference type="CDD" id="cd00085">
    <property type="entry name" value="HNHc"/>
    <property type="match status" value="1"/>
</dbReference>
<dbReference type="Proteomes" id="UP000471120">
    <property type="component" value="Unassembled WGS sequence"/>
</dbReference>